<dbReference type="KEGG" id="nwr:E3U44_08240"/>
<reference evidence="2 3" key="1">
    <citation type="submission" date="2019-03" db="EMBL/GenBank/DDBJ databases">
        <title>The genome sequence of Nitrosococcus wardiae strain D1FHST reveals the archetypal metabolic capacity of ammonia-oxidizing Gammaproteobacteria.</title>
        <authorList>
            <person name="Wang L."/>
            <person name="Lim C.K."/>
            <person name="Hanson T.E."/>
            <person name="Dang H."/>
            <person name="Klotz M.G."/>
        </authorList>
    </citation>
    <scope>NUCLEOTIDE SEQUENCE [LARGE SCALE GENOMIC DNA]</scope>
    <source>
        <strain evidence="2 3">D1FHS</strain>
    </source>
</reference>
<dbReference type="PANTHER" id="PTHR22916">
    <property type="entry name" value="GLYCOSYLTRANSFERASE"/>
    <property type="match status" value="1"/>
</dbReference>
<evidence type="ECO:0000313" key="3">
    <source>
        <dbReference type="Proteomes" id="UP000294325"/>
    </source>
</evidence>
<dbReference type="Pfam" id="PF00535">
    <property type="entry name" value="Glycos_transf_2"/>
    <property type="match status" value="1"/>
</dbReference>
<evidence type="ECO:0000259" key="1">
    <source>
        <dbReference type="Pfam" id="PF00535"/>
    </source>
</evidence>
<sequence>MKPTISICIPVYNGAQYLRACLDSALSQTFSDFEVLVVDDRSSDNSLDIAHDFAEQDPRIRIVRNKFNLGLVANWNRCVELAKGEWIKFLFQDDLLEPICLERMLAEANADTPIVVCQRGFLFEEMSAETREAYLRFLWPLSMGGVFDERGYITGMELAVATLKHVCLSAGPQNFIGEPTAVMLHRSVFEHFGLFEPVLIQKCDLEMWLRVGLNKGLRYIPEMLAHFRIHGGAATANNRSRREFRMFCLDGIVTNTLLLYSKHYQIIQQLLRERGELGAQRWKLAHRIEWVYQQALRAARDPKNPDPSLLEDWKATAQAFPMLTRTLRSRLITWQRELDRHLLWRFRSHSAVSD</sequence>
<dbReference type="InterPro" id="IPR001173">
    <property type="entry name" value="Glyco_trans_2-like"/>
</dbReference>
<dbReference type="Proteomes" id="UP000294325">
    <property type="component" value="Chromosome"/>
</dbReference>
<protein>
    <submittedName>
        <fullName evidence="2">Glycosyltransferase family 2 protein</fullName>
    </submittedName>
</protein>
<feature type="domain" description="Glycosyltransferase 2-like" evidence="1">
    <location>
        <begin position="6"/>
        <end position="136"/>
    </location>
</feature>
<dbReference type="Gene3D" id="3.90.550.10">
    <property type="entry name" value="Spore Coat Polysaccharide Biosynthesis Protein SpsA, Chain A"/>
    <property type="match status" value="1"/>
</dbReference>
<name>A0A4V1AVV9_9GAMM</name>
<keyword evidence="3" id="KW-1185">Reference proteome</keyword>
<organism evidence="2 3">
    <name type="scientific">Nitrosococcus wardiae</name>
    <dbReference type="NCBI Taxonomy" id="1814290"/>
    <lineage>
        <taxon>Bacteria</taxon>
        <taxon>Pseudomonadati</taxon>
        <taxon>Pseudomonadota</taxon>
        <taxon>Gammaproteobacteria</taxon>
        <taxon>Chromatiales</taxon>
        <taxon>Chromatiaceae</taxon>
        <taxon>Nitrosococcus</taxon>
    </lineage>
</organism>
<dbReference type="AlphaFoldDB" id="A0A4V1AVV9"/>
<keyword evidence="2" id="KW-0808">Transferase</keyword>
<accession>A0A4V1AVV9</accession>
<dbReference type="RefSeq" id="WP_134357692.1">
    <property type="nucleotide sequence ID" value="NZ_CP038033.1"/>
</dbReference>
<dbReference type="GO" id="GO:0016758">
    <property type="term" value="F:hexosyltransferase activity"/>
    <property type="evidence" value="ECO:0007669"/>
    <property type="project" value="UniProtKB-ARBA"/>
</dbReference>
<dbReference type="SUPFAM" id="SSF53448">
    <property type="entry name" value="Nucleotide-diphospho-sugar transferases"/>
    <property type="match status" value="1"/>
</dbReference>
<dbReference type="EMBL" id="CP038033">
    <property type="protein sequence ID" value="QBQ54495.1"/>
    <property type="molecule type" value="Genomic_DNA"/>
</dbReference>
<gene>
    <name evidence="2" type="ORF">E3U44_08240</name>
</gene>
<dbReference type="InterPro" id="IPR029044">
    <property type="entry name" value="Nucleotide-diphossugar_trans"/>
</dbReference>
<dbReference type="OrthoDB" id="9801954at2"/>
<evidence type="ECO:0000313" key="2">
    <source>
        <dbReference type="EMBL" id="QBQ54495.1"/>
    </source>
</evidence>
<proteinExistence type="predicted"/>
<dbReference type="CDD" id="cd00761">
    <property type="entry name" value="Glyco_tranf_GTA_type"/>
    <property type="match status" value="1"/>
</dbReference>
<dbReference type="PANTHER" id="PTHR22916:SF3">
    <property type="entry name" value="UDP-GLCNAC:BETAGAL BETA-1,3-N-ACETYLGLUCOSAMINYLTRANSFERASE-LIKE PROTEIN 1"/>
    <property type="match status" value="1"/>
</dbReference>